<keyword evidence="6" id="KW-0238">DNA-binding</keyword>
<dbReference type="CDD" id="cd01396">
    <property type="entry name" value="MeCP2_MBD"/>
    <property type="match status" value="1"/>
</dbReference>
<dbReference type="InterPro" id="IPR001739">
    <property type="entry name" value="Methyl_CpG_DNA-bd"/>
</dbReference>
<gene>
    <name evidence="12" type="ORF">DM860_015443</name>
</gene>
<dbReference type="SMART" id="SM00391">
    <property type="entry name" value="MBD"/>
    <property type="match status" value="1"/>
</dbReference>
<feature type="compositionally biased region" description="Polar residues" evidence="9">
    <location>
        <begin position="18"/>
        <end position="31"/>
    </location>
</feature>
<dbReference type="Gene3D" id="3.30.40.100">
    <property type="match status" value="1"/>
</dbReference>
<reference evidence="12 13" key="1">
    <citation type="submission" date="2018-06" db="EMBL/GenBank/DDBJ databases">
        <title>The Genome of Cuscuta australis (Dodder) Provides Insight into the Evolution of Plant Parasitism.</title>
        <authorList>
            <person name="Liu H."/>
        </authorList>
    </citation>
    <scope>NUCLEOTIDE SEQUENCE [LARGE SCALE GENOMIC DNA]</scope>
    <source>
        <strain evidence="13">cv. Yunnan</strain>
        <tissue evidence="12">Vines</tissue>
    </source>
</reference>
<dbReference type="GO" id="GO:0008270">
    <property type="term" value="F:zinc ion binding"/>
    <property type="evidence" value="ECO:0007669"/>
    <property type="project" value="UniProtKB-KW"/>
</dbReference>
<dbReference type="PROSITE" id="PS50982">
    <property type="entry name" value="MBD"/>
    <property type="match status" value="1"/>
</dbReference>
<dbReference type="GO" id="GO:0003677">
    <property type="term" value="F:DNA binding"/>
    <property type="evidence" value="ECO:0007669"/>
    <property type="project" value="UniProtKB-KW"/>
</dbReference>
<evidence type="ECO:0000259" key="11">
    <source>
        <dbReference type="PROSITE" id="PS51050"/>
    </source>
</evidence>
<comment type="caution">
    <text evidence="12">The sequence shown here is derived from an EMBL/GenBank/DDBJ whole genome shotgun (WGS) entry which is preliminary data.</text>
</comment>
<proteinExistence type="predicted"/>
<keyword evidence="2" id="KW-0479">Metal-binding</keyword>
<evidence type="ECO:0008006" key="14">
    <source>
        <dbReference type="Google" id="ProtNLM"/>
    </source>
</evidence>
<sequence>MSTGPNEFGAFRSHESVENSPQKPSWPTSGGEQDDRASTDDEQNGNKEDGKNQLVIYDPSVNGAAEIALIPDSSQSPQLPGASKVYRSVGAFAVQCANCFKWRLIPKKEKYEEIREHILEVPFLCEMAREWKPEISCDDPPDITQDGSSLWAIDKPNIAVPPRGWQRLLRIRGDGGTRFADVYYVSPSGKRFRSMVEIERYLEEHPECVHDGVSLSRFSFQTPKPLQKNTALKKRPPAMSTPSHDGFAPLLPAYRDLSEANPVAWNFPNKGSEVKLCEPGVSLNPNACDIESCGESTIKRQKQSMDPSIADI</sequence>
<evidence type="ECO:0000256" key="8">
    <source>
        <dbReference type="ARBA" id="ARBA00023242"/>
    </source>
</evidence>
<protein>
    <recommendedName>
        <fullName evidence="14">MBD domain-containing protein</fullName>
    </recommendedName>
</protein>
<keyword evidence="7" id="KW-0804">Transcription</keyword>
<dbReference type="AlphaFoldDB" id="A0A328E6S1"/>
<evidence type="ECO:0000256" key="6">
    <source>
        <dbReference type="ARBA" id="ARBA00023125"/>
    </source>
</evidence>
<name>A0A328E6S1_9ASTE</name>
<dbReference type="GO" id="GO:0005634">
    <property type="term" value="C:nucleus"/>
    <property type="evidence" value="ECO:0007669"/>
    <property type="project" value="UniProtKB-SubCell"/>
</dbReference>
<evidence type="ECO:0000313" key="12">
    <source>
        <dbReference type="EMBL" id="RAL53715.1"/>
    </source>
</evidence>
<dbReference type="PANTHER" id="PTHR12396:SF0">
    <property type="entry name" value="METHYL-CPG BINDING DOMAIN PROTEIN-LIKE, ISOFORM C"/>
    <property type="match status" value="1"/>
</dbReference>
<evidence type="ECO:0000256" key="1">
    <source>
        <dbReference type="ARBA" id="ARBA00004123"/>
    </source>
</evidence>
<feature type="domain" description="MBD" evidence="10">
    <location>
        <begin position="151"/>
        <end position="225"/>
    </location>
</feature>
<dbReference type="Pfam" id="PF07496">
    <property type="entry name" value="zf-CW"/>
    <property type="match status" value="1"/>
</dbReference>
<dbReference type="InterPro" id="IPR016177">
    <property type="entry name" value="DNA-bd_dom_sf"/>
</dbReference>
<evidence type="ECO:0000256" key="2">
    <source>
        <dbReference type="ARBA" id="ARBA00022723"/>
    </source>
</evidence>
<keyword evidence="13" id="KW-1185">Reference proteome</keyword>
<accession>A0A328E6S1</accession>
<evidence type="ECO:0000256" key="9">
    <source>
        <dbReference type="SAM" id="MobiDB-lite"/>
    </source>
</evidence>
<dbReference type="InterPro" id="IPR011124">
    <property type="entry name" value="Znf_CW"/>
</dbReference>
<evidence type="ECO:0000256" key="4">
    <source>
        <dbReference type="ARBA" id="ARBA00022833"/>
    </source>
</evidence>
<keyword evidence="5" id="KW-0805">Transcription regulation</keyword>
<dbReference type="PANTHER" id="PTHR12396">
    <property type="entry name" value="METHYL-CPG BINDING PROTEIN, MBD"/>
    <property type="match status" value="1"/>
</dbReference>
<dbReference type="Pfam" id="PF01429">
    <property type="entry name" value="MBD"/>
    <property type="match status" value="1"/>
</dbReference>
<evidence type="ECO:0000256" key="7">
    <source>
        <dbReference type="ARBA" id="ARBA00023163"/>
    </source>
</evidence>
<keyword evidence="3" id="KW-0863">Zinc-finger</keyword>
<feature type="domain" description="CW-type" evidence="11">
    <location>
        <begin position="86"/>
        <end position="145"/>
    </location>
</feature>
<evidence type="ECO:0000256" key="5">
    <source>
        <dbReference type="ARBA" id="ARBA00023015"/>
    </source>
</evidence>
<dbReference type="PROSITE" id="PS51050">
    <property type="entry name" value="ZF_CW"/>
    <property type="match status" value="1"/>
</dbReference>
<feature type="compositionally biased region" description="Basic and acidic residues" evidence="9">
    <location>
        <begin position="33"/>
        <end position="51"/>
    </location>
</feature>
<dbReference type="SUPFAM" id="SSF54171">
    <property type="entry name" value="DNA-binding domain"/>
    <property type="match status" value="1"/>
</dbReference>
<dbReference type="Gene3D" id="3.30.890.10">
    <property type="entry name" value="Methyl-cpg-binding Protein 2, Chain A"/>
    <property type="match status" value="1"/>
</dbReference>
<organism evidence="12 13">
    <name type="scientific">Cuscuta australis</name>
    <dbReference type="NCBI Taxonomy" id="267555"/>
    <lineage>
        <taxon>Eukaryota</taxon>
        <taxon>Viridiplantae</taxon>
        <taxon>Streptophyta</taxon>
        <taxon>Embryophyta</taxon>
        <taxon>Tracheophyta</taxon>
        <taxon>Spermatophyta</taxon>
        <taxon>Magnoliopsida</taxon>
        <taxon>eudicotyledons</taxon>
        <taxon>Gunneridae</taxon>
        <taxon>Pentapetalae</taxon>
        <taxon>asterids</taxon>
        <taxon>lamiids</taxon>
        <taxon>Solanales</taxon>
        <taxon>Convolvulaceae</taxon>
        <taxon>Cuscuteae</taxon>
        <taxon>Cuscuta</taxon>
        <taxon>Cuscuta subgen. Grammica</taxon>
        <taxon>Cuscuta sect. Cleistogrammica</taxon>
    </lineage>
</organism>
<comment type="subcellular location">
    <subcellularLocation>
        <location evidence="1">Nucleus</location>
    </subcellularLocation>
</comment>
<dbReference type="Proteomes" id="UP000249390">
    <property type="component" value="Unassembled WGS sequence"/>
</dbReference>
<evidence type="ECO:0000256" key="3">
    <source>
        <dbReference type="ARBA" id="ARBA00022771"/>
    </source>
</evidence>
<feature type="region of interest" description="Disordered" evidence="9">
    <location>
        <begin position="1"/>
        <end position="53"/>
    </location>
</feature>
<keyword evidence="8" id="KW-0539">Nucleus</keyword>
<evidence type="ECO:0000313" key="13">
    <source>
        <dbReference type="Proteomes" id="UP000249390"/>
    </source>
</evidence>
<keyword evidence="4" id="KW-0862">Zinc</keyword>
<dbReference type="EMBL" id="NQVE01000017">
    <property type="protein sequence ID" value="RAL53715.1"/>
    <property type="molecule type" value="Genomic_DNA"/>
</dbReference>
<evidence type="ECO:0000259" key="10">
    <source>
        <dbReference type="PROSITE" id="PS50982"/>
    </source>
</evidence>